<dbReference type="PRINTS" id="PR00039">
    <property type="entry name" value="HTHLYSR"/>
</dbReference>
<organism evidence="6 7">
    <name type="scientific">Aminobacter niigataensis</name>
    <dbReference type="NCBI Taxonomy" id="83265"/>
    <lineage>
        <taxon>Bacteria</taxon>
        <taxon>Pseudomonadati</taxon>
        <taxon>Pseudomonadota</taxon>
        <taxon>Alphaproteobacteria</taxon>
        <taxon>Hyphomicrobiales</taxon>
        <taxon>Phyllobacteriaceae</taxon>
        <taxon>Aminobacter</taxon>
    </lineage>
</organism>
<dbReference type="InterPro" id="IPR005119">
    <property type="entry name" value="LysR_subst-bd"/>
</dbReference>
<dbReference type="PANTHER" id="PTHR30537">
    <property type="entry name" value="HTH-TYPE TRANSCRIPTIONAL REGULATOR"/>
    <property type="match status" value="1"/>
</dbReference>
<dbReference type="InterPro" id="IPR000847">
    <property type="entry name" value="LysR_HTH_N"/>
</dbReference>
<keyword evidence="2" id="KW-0805">Transcription regulation</keyword>
<evidence type="ECO:0000259" key="5">
    <source>
        <dbReference type="PROSITE" id="PS50931"/>
    </source>
</evidence>
<evidence type="ECO:0000313" key="7">
    <source>
        <dbReference type="Proteomes" id="UP000539538"/>
    </source>
</evidence>
<dbReference type="InterPro" id="IPR036388">
    <property type="entry name" value="WH-like_DNA-bd_sf"/>
</dbReference>
<dbReference type="InterPro" id="IPR058163">
    <property type="entry name" value="LysR-type_TF_proteobact-type"/>
</dbReference>
<keyword evidence="7" id="KW-1185">Reference proteome</keyword>
<comment type="similarity">
    <text evidence="1">Belongs to the LysR transcriptional regulatory family.</text>
</comment>
<evidence type="ECO:0000256" key="2">
    <source>
        <dbReference type="ARBA" id="ARBA00023015"/>
    </source>
</evidence>
<evidence type="ECO:0000313" key="6">
    <source>
        <dbReference type="EMBL" id="MBB4650608.1"/>
    </source>
</evidence>
<accession>A0ABR6L1U0</accession>
<dbReference type="Pfam" id="PF00126">
    <property type="entry name" value="HTH_1"/>
    <property type="match status" value="1"/>
</dbReference>
<dbReference type="RefSeq" id="WP_183262661.1">
    <property type="nucleotide sequence ID" value="NZ_JACHOT010000002.1"/>
</dbReference>
<sequence>MVPVPLNPLRVFVVASRFPSFVEAAQKLHVTPGAISRQIKVLEAYLGVELYSSGANRKELTRLGQTYVDMLGPCIDEIENQNAKFLNNNKADSLRLACSNHFMRQWLLPRLGEFLDAHSAIEFSFDVMKPTSMADLRADVWIRYGLGDWPGYKSFSLMRSTLTPVCSPRYIASHGRPETPEALSEHVLLQSEFRPDDWTAWSKTAGIDLAPDARRVTFAGTYLAYQAALMGSGIALGRSHMMDHDLANGTLVELFPISTEVEAAFYLCIPTGMPEKPSIITFRKWIDRQVQSNPRSGVLGTLDHTQGM</sequence>
<proteinExistence type="inferred from homology"/>
<evidence type="ECO:0000256" key="4">
    <source>
        <dbReference type="ARBA" id="ARBA00023163"/>
    </source>
</evidence>
<evidence type="ECO:0000256" key="3">
    <source>
        <dbReference type="ARBA" id="ARBA00023125"/>
    </source>
</evidence>
<reference evidence="6 7" key="1">
    <citation type="submission" date="2020-08" db="EMBL/GenBank/DDBJ databases">
        <title>Genomic Encyclopedia of Type Strains, Phase IV (KMG-IV): sequencing the most valuable type-strain genomes for metagenomic binning, comparative biology and taxonomic classification.</title>
        <authorList>
            <person name="Goeker M."/>
        </authorList>
    </citation>
    <scope>NUCLEOTIDE SEQUENCE [LARGE SCALE GENOMIC DNA]</scope>
    <source>
        <strain evidence="6 7">DSM 7050</strain>
    </source>
</reference>
<dbReference type="CDD" id="cd08432">
    <property type="entry name" value="PBP2_GcdR_TrpI_HvrB_AmpR_like"/>
    <property type="match status" value="1"/>
</dbReference>
<feature type="domain" description="HTH lysR-type" evidence="5">
    <location>
        <begin position="4"/>
        <end position="61"/>
    </location>
</feature>
<dbReference type="PROSITE" id="PS50931">
    <property type="entry name" value="HTH_LYSR"/>
    <property type="match status" value="1"/>
</dbReference>
<dbReference type="InterPro" id="IPR036390">
    <property type="entry name" value="WH_DNA-bd_sf"/>
</dbReference>
<keyword evidence="4" id="KW-0804">Transcription</keyword>
<name>A0ABR6L1U0_9HYPH</name>
<gene>
    <name evidence="6" type="ORF">GGQ99_002363</name>
</gene>
<dbReference type="Gene3D" id="1.10.10.10">
    <property type="entry name" value="Winged helix-like DNA-binding domain superfamily/Winged helix DNA-binding domain"/>
    <property type="match status" value="1"/>
</dbReference>
<dbReference type="SUPFAM" id="SSF53850">
    <property type="entry name" value="Periplasmic binding protein-like II"/>
    <property type="match status" value="1"/>
</dbReference>
<keyword evidence="3" id="KW-0238">DNA-binding</keyword>
<protein>
    <submittedName>
        <fullName evidence="6">LysR family glycine cleavage system transcriptional activator</fullName>
    </submittedName>
</protein>
<dbReference type="EMBL" id="JACHOT010000002">
    <property type="protein sequence ID" value="MBB4650608.1"/>
    <property type="molecule type" value="Genomic_DNA"/>
</dbReference>
<dbReference type="Gene3D" id="3.40.190.10">
    <property type="entry name" value="Periplasmic binding protein-like II"/>
    <property type="match status" value="2"/>
</dbReference>
<evidence type="ECO:0000256" key="1">
    <source>
        <dbReference type="ARBA" id="ARBA00009437"/>
    </source>
</evidence>
<dbReference type="PANTHER" id="PTHR30537:SF74">
    <property type="entry name" value="HTH-TYPE TRANSCRIPTIONAL REGULATOR TRPI"/>
    <property type="match status" value="1"/>
</dbReference>
<dbReference type="Proteomes" id="UP000539538">
    <property type="component" value="Unassembled WGS sequence"/>
</dbReference>
<dbReference type="SUPFAM" id="SSF46785">
    <property type="entry name" value="Winged helix' DNA-binding domain"/>
    <property type="match status" value="1"/>
</dbReference>
<dbReference type="Pfam" id="PF03466">
    <property type="entry name" value="LysR_substrate"/>
    <property type="match status" value="1"/>
</dbReference>
<comment type="caution">
    <text evidence="6">The sequence shown here is derived from an EMBL/GenBank/DDBJ whole genome shotgun (WGS) entry which is preliminary data.</text>
</comment>